<comment type="caution">
    <text evidence="1">The sequence shown here is derived from an EMBL/GenBank/DDBJ whole genome shotgun (WGS) entry which is preliminary data.</text>
</comment>
<dbReference type="Proteomes" id="UP000217005">
    <property type="component" value="Unassembled WGS sequence"/>
</dbReference>
<gene>
    <name evidence="1" type="ORF">CEG14_13285</name>
</gene>
<dbReference type="RefSeq" id="WP_094826814.1">
    <property type="nucleotide sequence ID" value="NZ_NEVL01000003.1"/>
</dbReference>
<evidence type="ECO:0000313" key="2">
    <source>
        <dbReference type="Proteomes" id="UP000217005"/>
    </source>
</evidence>
<evidence type="ECO:0008006" key="3">
    <source>
        <dbReference type="Google" id="ProtNLM"/>
    </source>
</evidence>
<organism evidence="1 2">
    <name type="scientific">Bordetella genomosp. 1</name>
    <dbReference type="NCBI Taxonomy" id="1395607"/>
    <lineage>
        <taxon>Bacteria</taxon>
        <taxon>Pseudomonadati</taxon>
        <taxon>Pseudomonadota</taxon>
        <taxon>Betaproteobacteria</taxon>
        <taxon>Burkholderiales</taxon>
        <taxon>Alcaligenaceae</taxon>
        <taxon>Bordetella</taxon>
    </lineage>
</organism>
<evidence type="ECO:0000313" key="1">
    <source>
        <dbReference type="EMBL" id="OZI36006.1"/>
    </source>
</evidence>
<name>A0A261SF59_9BORD</name>
<proteinExistence type="predicted"/>
<dbReference type="OrthoDB" id="3682445at2"/>
<dbReference type="AlphaFoldDB" id="A0A261SF59"/>
<accession>A0A261SF59</accession>
<reference evidence="1 2" key="1">
    <citation type="submission" date="2017-05" db="EMBL/GenBank/DDBJ databases">
        <title>Complete and WGS of Bordetella genogroups.</title>
        <authorList>
            <person name="Spilker T."/>
            <person name="LiPuma J."/>
        </authorList>
    </citation>
    <scope>NUCLEOTIDE SEQUENCE [LARGE SCALE GENOMIC DNA]</scope>
    <source>
        <strain evidence="1 2">AU17610</strain>
    </source>
</reference>
<sequence length="233" mass="25551">MERIETTTFKMAFDKGGSRFRDLHLRDCTFDNCGLSMVKSPARMSRVQGVTVSKCRVANSEIKPCVFEDVLVEDLATNPILLVWGSMFRRVKLAGKIGKLNLNLLPTAFCTDATLLAQFEAARTAFYAETDWALDISEARLLGLRCEGVPLHLIRRDPASQVILDKQGAYPGSAALDAAFAKAFPVTHSVLQGFDERDAQQMLLTASLGAPKARRDEELAAIAALRSLGFLQA</sequence>
<dbReference type="EMBL" id="NEVL01000003">
    <property type="protein sequence ID" value="OZI36006.1"/>
    <property type="molecule type" value="Genomic_DNA"/>
</dbReference>
<protein>
    <recommendedName>
        <fullName evidence="3">Pentapeptide repeat-containing protein</fullName>
    </recommendedName>
</protein>